<organism evidence="1 2">
    <name type="scientific">Nesidiocoris tenuis</name>
    <dbReference type="NCBI Taxonomy" id="355587"/>
    <lineage>
        <taxon>Eukaryota</taxon>
        <taxon>Metazoa</taxon>
        <taxon>Ecdysozoa</taxon>
        <taxon>Arthropoda</taxon>
        <taxon>Hexapoda</taxon>
        <taxon>Insecta</taxon>
        <taxon>Pterygota</taxon>
        <taxon>Neoptera</taxon>
        <taxon>Paraneoptera</taxon>
        <taxon>Hemiptera</taxon>
        <taxon>Heteroptera</taxon>
        <taxon>Panheteroptera</taxon>
        <taxon>Cimicomorpha</taxon>
        <taxon>Miridae</taxon>
        <taxon>Dicyphina</taxon>
        <taxon>Nesidiocoris</taxon>
    </lineage>
</organism>
<sequence length="80" mass="8558">MVTGRLFLAQSGGPAADIAAQLCPVKANAHYDRVGSHRKNVDTPQTRGGTASQYKIGIRSIRSTETRCARSMRCAHASSL</sequence>
<dbReference type="Proteomes" id="UP001307889">
    <property type="component" value="Chromosome 4"/>
</dbReference>
<keyword evidence="2" id="KW-1185">Reference proteome</keyword>
<accession>A0ABN7ASK6</accession>
<protein>
    <submittedName>
        <fullName evidence="1">Uncharacterized protein</fullName>
    </submittedName>
</protein>
<evidence type="ECO:0000313" key="2">
    <source>
        <dbReference type="Proteomes" id="UP001307889"/>
    </source>
</evidence>
<reference evidence="1 2" key="1">
    <citation type="submission" date="2023-09" db="EMBL/GenBank/DDBJ databases">
        <title>Nesidiocoris tenuis whole genome shotgun sequence.</title>
        <authorList>
            <person name="Shibata T."/>
            <person name="Shimoda M."/>
            <person name="Kobayashi T."/>
            <person name="Uehara T."/>
        </authorList>
    </citation>
    <scope>NUCLEOTIDE SEQUENCE [LARGE SCALE GENOMIC DNA]</scope>
    <source>
        <strain evidence="1 2">Japan</strain>
    </source>
</reference>
<proteinExistence type="predicted"/>
<name>A0ABN7ASK6_9HEMI</name>
<evidence type="ECO:0000313" key="1">
    <source>
        <dbReference type="EMBL" id="BES93871.1"/>
    </source>
</evidence>
<dbReference type="EMBL" id="AP028912">
    <property type="protein sequence ID" value="BES93871.1"/>
    <property type="molecule type" value="Genomic_DNA"/>
</dbReference>
<gene>
    <name evidence="1" type="ORF">NTJ_06682</name>
</gene>